<dbReference type="Proteomes" id="UP000007089">
    <property type="component" value="Chromosome"/>
</dbReference>
<reference evidence="1" key="1">
    <citation type="submission" date="2009-01" db="EMBL/GenBank/DDBJ databases">
        <title>Complete sequence of Anaeromyxobacter dehalogenans 2CP-1.</title>
        <authorList>
            <consortium name="US DOE Joint Genome Institute"/>
            <person name="Lucas S."/>
            <person name="Copeland A."/>
            <person name="Lapidus A."/>
            <person name="Glavina del Rio T."/>
            <person name="Dalin E."/>
            <person name="Tice H."/>
            <person name="Bruce D."/>
            <person name="Goodwin L."/>
            <person name="Pitluck S."/>
            <person name="Saunders E."/>
            <person name="Brettin T."/>
            <person name="Detter J.C."/>
            <person name="Han C."/>
            <person name="Larimer F."/>
            <person name="Land M."/>
            <person name="Hauser L."/>
            <person name="Kyrpides N."/>
            <person name="Ovchinnikova G."/>
            <person name="Beliaev A.S."/>
            <person name="Richardson P."/>
        </authorList>
    </citation>
    <scope>NUCLEOTIDE SEQUENCE</scope>
    <source>
        <strain evidence="1">2CP-1</strain>
    </source>
</reference>
<evidence type="ECO:0000313" key="2">
    <source>
        <dbReference type="Proteomes" id="UP000007089"/>
    </source>
</evidence>
<organism evidence="1 2">
    <name type="scientific">Anaeromyxobacter dehalogenans (strain ATCC BAA-258 / DSM 21875 / 2CP-1)</name>
    <dbReference type="NCBI Taxonomy" id="455488"/>
    <lineage>
        <taxon>Bacteria</taxon>
        <taxon>Pseudomonadati</taxon>
        <taxon>Myxococcota</taxon>
        <taxon>Myxococcia</taxon>
        <taxon>Myxococcales</taxon>
        <taxon>Cystobacterineae</taxon>
        <taxon>Anaeromyxobacteraceae</taxon>
        <taxon>Anaeromyxobacter</taxon>
    </lineage>
</organism>
<gene>
    <name evidence="1" type="ordered locus">A2cp1_1857</name>
</gene>
<dbReference type="HOGENOM" id="CLU_3380193_0_0_7"/>
<accession>B8J709</accession>
<dbReference type="KEGG" id="acp:A2cp1_1857"/>
<evidence type="ECO:0000313" key="1">
    <source>
        <dbReference type="EMBL" id="ACL65199.1"/>
    </source>
</evidence>
<dbReference type="AlphaFoldDB" id="B8J709"/>
<name>B8J709_ANAD2</name>
<sequence length="33" mass="3827">MIRLIRTLARLWNALCELDARTALRPAPAHVRK</sequence>
<proteinExistence type="predicted"/>
<keyword evidence="2" id="KW-1185">Reference proteome</keyword>
<protein>
    <submittedName>
        <fullName evidence="1">Uncharacterized protein</fullName>
    </submittedName>
</protein>
<dbReference type="EMBL" id="CP001359">
    <property type="protein sequence ID" value="ACL65199.1"/>
    <property type="molecule type" value="Genomic_DNA"/>
</dbReference>